<gene>
    <name evidence="6" type="ORF">NEMVEDRAFT_v1g224810</name>
</gene>
<accession>A7TBB5</accession>
<comment type="subcellular location">
    <subcellularLocation>
        <location evidence="1">Membrane</location>
    </subcellularLocation>
</comment>
<keyword evidence="2 5" id="KW-0812">Transmembrane</keyword>
<keyword evidence="4 5" id="KW-0472">Membrane</keyword>
<reference evidence="6 7" key="1">
    <citation type="journal article" date="2007" name="Science">
        <title>Sea anemone genome reveals ancestral eumetazoan gene repertoire and genomic organization.</title>
        <authorList>
            <person name="Putnam N.H."/>
            <person name="Srivastava M."/>
            <person name="Hellsten U."/>
            <person name="Dirks B."/>
            <person name="Chapman J."/>
            <person name="Salamov A."/>
            <person name="Terry A."/>
            <person name="Shapiro H."/>
            <person name="Lindquist E."/>
            <person name="Kapitonov V.V."/>
            <person name="Jurka J."/>
            <person name="Genikhovich G."/>
            <person name="Grigoriev I.V."/>
            <person name="Lucas S.M."/>
            <person name="Steele R.E."/>
            <person name="Finnerty J.R."/>
            <person name="Technau U."/>
            <person name="Martindale M.Q."/>
            <person name="Rokhsar D.S."/>
        </authorList>
    </citation>
    <scope>NUCLEOTIDE SEQUENCE [LARGE SCALE GENOMIC DNA]</scope>
    <source>
        <strain evidence="7">CH2 X CH6</strain>
    </source>
</reference>
<evidence type="ECO:0000256" key="4">
    <source>
        <dbReference type="ARBA" id="ARBA00023136"/>
    </source>
</evidence>
<evidence type="ECO:0000256" key="3">
    <source>
        <dbReference type="ARBA" id="ARBA00022989"/>
    </source>
</evidence>
<evidence type="ECO:0000313" key="7">
    <source>
        <dbReference type="Proteomes" id="UP000001593"/>
    </source>
</evidence>
<evidence type="ECO:0000256" key="1">
    <source>
        <dbReference type="ARBA" id="ARBA00004370"/>
    </source>
</evidence>
<protein>
    <recommendedName>
        <fullName evidence="8">MAPEG family protein</fullName>
    </recommendedName>
</protein>
<dbReference type="InterPro" id="IPR006747">
    <property type="entry name" value="DUF599"/>
</dbReference>
<dbReference type="PANTHER" id="PTHR35371:SF1">
    <property type="entry name" value="BLR7753 PROTEIN"/>
    <property type="match status" value="1"/>
</dbReference>
<organism evidence="6 7">
    <name type="scientific">Nematostella vectensis</name>
    <name type="common">Starlet sea anemone</name>
    <dbReference type="NCBI Taxonomy" id="45351"/>
    <lineage>
        <taxon>Eukaryota</taxon>
        <taxon>Metazoa</taxon>
        <taxon>Cnidaria</taxon>
        <taxon>Anthozoa</taxon>
        <taxon>Hexacorallia</taxon>
        <taxon>Actiniaria</taxon>
        <taxon>Edwardsiidae</taxon>
        <taxon>Nematostella</taxon>
    </lineage>
</organism>
<feature type="transmembrane region" description="Helical" evidence="5">
    <location>
        <begin position="124"/>
        <end position="146"/>
    </location>
</feature>
<evidence type="ECO:0008006" key="8">
    <source>
        <dbReference type="Google" id="ProtNLM"/>
    </source>
</evidence>
<dbReference type="AlphaFoldDB" id="A7TBB5"/>
<evidence type="ECO:0000256" key="2">
    <source>
        <dbReference type="ARBA" id="ARBA00022692"/>
    </source>
</evidence>
<sequence length="200" mass="22505">MVGERHVTEQERKAFAERTARVISMAANQFNQGLRAYYFGMATLSWFINPWFFMLVSADTGVRITQGEKRMSIPFWCIFISALLIFIAKAPVAKAMAKEGDGHYDNHHPRAQQGRLTGFGARALAAHLNSFEAFPLFAVGVLMAHVTNNHGVLVDVLAVTFVVARVLYLFFYWADLHWQRSVVWVVGLLCSLLLMLTPAL</sequence>
<evidence type="ECO:0000256" key="5">
    <source>
        <dbReference type="SAM" id="Phobius"/>
    </source>
</evidence>
<feature type="transmembrane region" description="Helical" evidence="5">
    <location>
        <begin position="36"/>
        <end position="53"/>
    </location>
</feature>
<dbReference type="Gene3D" id="1.20.120.550">
    <property type="entry name" value="Membrane associated eicosanoid/glutathione metabolism-like domain"/>
    <property type="match status" value="1"/>
</dbReference>
<dbReference type="HOGENOM" id="CLU_1367675_0_0_1"/>
<keyword evidence="7" id="KW-1185">Reference proteome</keyword>
<keyword evidence="3 5" id="KW-1133">Transmembrane helix</keyword>
<feature type="transmembrane region" description="Helical" evidence="5">
    <location>
        <begin position="152"/>
        <end position="174"/>
    </location>
</feature>
<dbReference type="EMBL" id="DS475023">
    <property type="protein sequence ID" value="EDO26692.1"/>
    <property type="molecule type" value="Genomic_DNA"/>
</dbReference>
<feature type="transmembrane region" description="Helical" evidence="5">
    <location>
        <begin position="73"/>
        <end position="92"/>
    </location>
</feature>
<dbReference type="InterPro" id="IPR023352">
    <property type="entry name" value="MAPEG-like_dom_sf"/>
</dbReference>
<dbReference type="Pfam" id="PF04654">
    <property type="entry name" value="DUF599"/>
    <property type="match status" value="1"/>
</dbReference>
<dbReference type="Proteomes" id="UP000001593">
    <property type="component" value="Unassembled WGS sequence"/>
</dbReference>
<dbReference type="GO" id="GO:0016020">
    <property type="term" value="C:membrane"/>
    <property type="evidence" value="ECO:0007669"/>
    <property type="project" value="UniProtKB-SubCell"/>
</dbReference>
<dbReference type="PANTHER" id="PTHR35371">
    <property type="entry name" value="INNER MEMBRANE PROTEIN"/>
    <property type="match status" value="1"/>
</dbReference>
<dbReference type="InParanoid" id="A7TBB5"/>
<evidence type="ECO:0000313" key="6">
    <source>
        <dbReference type="EMBL" id="EDO26692.1"/>
    </source>
</evidence>
<feature type="transmembrane region" description="Helical" evidence="5">
    <location>
        <begin position="181"/>
        <end position="199"/>
    </location>
</feature>
<dbReference type="InterPro" id="IPR001129">
    <property type="entry name" value="Membr-assoc_MAPEG"/>
</dbReference>
<dbReference type="Pfam" id="PF01124">
    <property type="entry name" value="MAPEG"/>
    <property type="match status" value="1"/>
</dbReference>
<dbReference type="SUPFAM" id="SSF161084">
    <property type="entry name" value="MAPEG domain-like"/>
    <property type="match status" value="1"/>
</dbReference>
<proteinExistence type="predicted"/>
<name>A7TBB5_NEMVE</name>